<dbReference type="Proteomes" id="UP000474175">
    <property type="component" value="Unassembled WGS sequence"/>
</dbReference>
<evidence type="ECO:0000256" key="5">
    <source>
        <dbReference type="ARBA" id="ARBA00021850"/>
    </source>
</evidence>
<dbReference type="Gene3D" id="3.90.1150.10">
    <property type="entry name" value="Aspartate Aminotransferase, domain 1"/>
    <property type="match status" value="1"/>
</dbReference>
<sequence length="412" mass="45826">MQPALATPLDIQNIRRDFPILDQEVNGRPLVYFDNAATNQKPLLVIDALTRYYEGYNANIHRGIHHLAEQATAAFEASRRAFQEFLNAKHWQEIIFTYGTTDGINLVAKTYGRHFLTAGDEIIISTLEHHSNIVPWQMLCEEKGCILKVIPVDDNGDLLLDEYEKLLSERTKFVSCVHVSNALGTVNPVKTIIEKAHEVGAVVLIDGAQASSHLELDVQALDADFYVLSAHKLYGPTGMGVLYGKKELLDSMPPFRGGGEMIKEVTFAKTTYADLPYKFEAGTPNIADVVAVKAALDYMASLGKEAIAAHENDLLRYATEQLLELDGLRIIGQAREKIGVISFIMEGIHHQDIGVILDQQGIAVRTGHHCTQPLMQRFGIAGTTRASFAVYNTRDEVDRLIQGLRRVQKMML</sequence>
<dbReference type="Pfam" id="PF00266">
    <property type="entry name" value="Aminotran_5"/>
    <property type="match status" value="1"/>
</dbReference>
<dbReference type="InterPro" id="IPR010970">
    <property type="entry name" value="Cys_dSase_SufS"/>
</dbReference>
<dbReference type="GO" id="GO:0006534">
    <property type="term" value="P:cysteine metabolic process"/>
    <property type="evidence" value="ECO:0007669"/>
    <property type="project" value="InterPro"/>
</dbReference>
<dbReference type="NCBIfam" id="TIGR01979">
    <property type="entry name" value="sufS"/>
    <property type="match status" value="1"/>
</dbReference>
<dbReference type="PANTHER" id="PTHR43586:SF8">
    <property type="entry name" value="CYSTEINE DESULFURASE 1, CHLOROPLASTIC"/>
    <property type="match status" value="1"/>
</dbReference>
<dbReference type="InterPro" id="IPR000192">
    <property type="entry name" value="Aminotrans_V_dom"/>
</dbReference>
<evidence type="ECO:0000256" key="4">
    <source>
        <dbReference type="ARBA" id="ARBA00012239"/>
    </source>
</evidence>
<gene>
    <name evidence="10" type="ORF">GK108_30760</name>
</gene>
<dbReference type="PIRSF" id="PIRSF005572">
    <property type="entry name" value="NifS"/>
    <property type="match status" value="1"/>
</dbReference>
<accession>A0A6L9LFY0</accession>
<dbReference type="PANTHER" id="PTHR43586">
    <property type="entry name" value="CYSTEINE DESULFURASE"/>
    <property type="match status" value="1"/>
</dbReference>
<dbReference type="InterPro" id="IPR015422">
    <property type="entry name" value="PyrdxlP-dep_Trfase_small"/>
</dbReference>
<name>A0A6L9LFY0_9BACT</name>
<dbReference type="AlphaFoldDB" id="A0A6L9LFY0"/>
<keyword evidence="7" id="KW-0663">Pyridoxal phosphate</keyword>
<keyword evidence="6" id="KW-0808">Transferase</keyword>
<proteinExistence type="inferred from homology"/>
<dbReference type="EC" id="2.8.1.7" evidence="4"/>
<dbReference type="InterPro" id="IPR015424">
    <property type="entry name" value="PyrdxlP-dep_Trfase"/>
</dbReference>
<comment type="cofactor">
    <cofactor evidence="1">
        <name>pyridoxal 5'-phosphate</name>
        <dbReference type="ChEBI" id="CHEBI:597326"/>
    </cofactor>
</comment>
<evidence type="ECO:0000259" key="9">
    <source>
        <dbReference type="Pfam" id="PF00266"/>
    </source>
</evidence>
<feature type="domain" description="Aminotransferase class V" evidence="9">
    <location>
        <begin position="31"/>
        <end position="400"/>
    </location>
</feature>
<evidence type="ECO:0000256" key="8">
    <source>
        <dbReference type="ARBA" id="ARBA00050776"/>
    </source>
</evidence>
<keyword evidence="11" id="KW-1185">Reference proteome</keyword>
<dbReference type="EMBL" id="JAAFZH010000031">
    <property type="protein sequence ID" value="NDU99300.1"/>
    <property type="molecule type" value="Genomic_DNA"/>
</dbReference>
<evidence type="ECO:0000256" key="1">
    <source>
        <dbReference type="ARBA" id="ARBA00001933"/>
    </source>
</evidence>
<evidence type="ECO:0000256" key="7">
    <source>
        <dbReference type="ARBA" id="ARBA00022898"/>
    </source>
</evidence>
<dbReference type="GO" id="GO:0031071">
    <property type="term" value="F:cysteine desulfurase activity"/>
    <property type="evidence" value="ECO:0007669"/>
    <property type="project" value="UniProtKB-EC"/>
</dbReference>
<evidence type="ECO:0000313" key="11">
    <source>
        <dbReference type="Proteomes" id="UP000474175"/>
    </source>
</evidence>
<evidence type="ECO:0000256" key="6">
    <source>
        <dbReference type="ARBA" id="ARBA00022679"/>
    </source>
</evidence>
<comment type="caution">
    <text evidence="10">The sequence shown here is derived from an EMBL/GenBank/DDBJ whole genome shotgun (WGS) entry which is preliminary data.</text>
</comment>
<evidence type="ECO:0000256" key="3">
    <source>
        <dbReference type="ARBA" id="ARBA00010447"/>
    </source>
</evidence>
<dbReference type="InterPro" id="IPR016454">
    <property type="entry name" value="Cysteine_dSase"/>
</dbReference>
<organism evidence="10 11">
    <name type="scientific">Spirosoma terrae</name>
    <dbReference type="NCBI Taxonomy" id="1968276"/>
    <lineage>
        <taxon>Bacteria</taxon>
        <taxon>Pseudomonadati</taxon>
        <taxon>Bacteroidota</taxon>
        <taxon>Cytophagia</taxon>
        <taxon>Cytophagales</taxon>
        <taxon>Cytophagaceae</taxon>
        <taxon>Spirosoma</taxon>
    </lineage>
</organism>
<evidence type="ECO:0000256" key="2">
    <source>
        <dbReference type="ARBA" id="ARBA00002824"/>
    </source>
</evidence>
<dbReference type="CDD" id="cd06453">
    <property type="entry name" value="SufS_like"/>
    <property type="match status" value="1"/>
</dbReference>
<comment type="similarity">
    <text evidence="3">Belongs to the class-V pyridoxal-phosphate-dependent aminotransferase family. Csd subfamily.</text>
</comment>
<dbReference type="Gene3D" id="3.40.640.10">
    <property type="entry name" value="Type I PLP-dependent aspartate aminotransferase-like (Major domain)"/>
    <property type="match status" value="1"/>
</dbReference>
<dbReference type="InterPro" id="IPR015421">
    <property type="entry name" value="PyrdxlP-dep_Trfase_major"/>
</dbReference>
<comment type="catalytic activity">
    <reaction evidence="8">
        <text>(sulfur carrier)-H + L-cysteine = (sulfur carrier)-SH + L-alanine</text>
        <dbReference type="Rhea" id="RHEA:43892"/>
        <dbReference type="Rhea" id="RHEA-COMP:14737"/>
        <dbReference type="Rhea" id="RHEA-COMP:14739"/>
        <dbReference type="ChEBI" id="CHEBI:29917"/>
        <dbReference type="ChEBI" id="CHEBI:35235"/>
        <dbReference type="ChEBI" id="CHEBI:57972"/>
        <dbReference type="ChEBI" id="CHEBI:64428"/>
        <dbReference type="EC" id="2.8.1.7"/>
    </reaction>
</comment>
<dbReference type="GO" id="GO:0030170">
    <property type="term" value="F:pyridoxal phosphate binding"/>
    <property type="evidence" value="ECO:0007669"/>
    <property type="project" value="InterPro"/>
</dbReference>
<dbReference type="RefSeq" id="WP_163955432.1">
    <property type="nucleotide sequence ID" value="NZ_JAAFZH010000031.1"/>
</dbReference>
<evidence type="ECO:0000313" key="10">
    <source>
        <dbReference type="EMBL" id="NDU99300.1"/>
    </source>
</evidence>
<dbReference type="SUPFAM" id="SSF53383">
    <property type="entry name" value="PLP-dependent transferases"/>
    <property type="match status" value="1"/>
</dbReference>
<protein>
    <recommendedName>
        <fullName evidence="5">Probable cysteine desulfurase</fullName>
        <ecNumber evidence="4">2.8.1.7</ecNumber>
    </recommendedName>
</protein>
<reference evidence="10 11" key="1">
    <citation type="submission" date="2020-02" db="EMBL/GenBank/DDBJ databases">
        <title>Draft genome sequence of two Spirosoma agri KCTC 52727 and Spirosoma terrae KCTC 52035.</title>
        <authorList>
            <person name="Rojas J."/>
            <person name="Ambika Manirajan B."/>
            <person name="Suarez C."/>
            <person name="Ratering S."/>
            <person name="Schnell S."/>
        </authorList>
    </citation>
    <scope>NUCLEOTIDE SEQUENCE [LARGE SCALE GENOMIC DNA]</scope>
    <source>
        <strain evidence="10 11">KCTC 52035</strain>
    </source>
</reference>
<comment type="function">
    <text evidence="2">Catalyzes the removal of elemental sulfur and selenium atoms from L-cysteine, L-cystine, L-selenocysteine, and L-selenocystine to produce L-alanine.</text>
</comment>